<dbReference type="GO" id="GO:0004866">
    <property type="term" value="F:endopeptidase inhibitor activity"/>
    <property type="evidence" value="ECO:0007669"/>
    <property type="project" value="TreeGrafter"/>
</dbReference>
<evidence type="ECO:0000313" key="2">
    <source>
        <dbReference type="EMBL" id="THH06517.1"/>
    </source>
</evidence>
<dbReference type="InterPro" id="IPR037045">
    <property type="entry name" value="S8pro/Inhibitor_I9_sf"/>
</dbReference>
<protein>
    <recommendedName>
        <fullName evidence="4">Inhibitor I9 domain-containing protein</fullName>
    </recommendedName>
</protein>
<dbReference type="AlphaFoldDB" id="A0A4S4L5H0"/>
<dbReference type="OrthoDB" id="5518345at2759"/>
<sequence>MSGNYMVVFKDDVSPDSIKELEARVTANGGEITQPYDPDSIFSGFSAKIPNTLISEFNSLVGDGKDNLIKYIEPDQEVRIQT</sequence>
<evidence type="ECO:0000313" key="3">
    <source>
        <dbReference type="Proteomes" id="UP000308199"/>
    </source>
</evidence>
<dbReference type="PANTHER" id="PTHR28288:SF2">
    <property type="entry name" value="PROTEASE B INHIBITOR 2"/>
    <property type="match status" value="1"/>
</dbReference>
<evidence type="ECO:0008006" key="4">
    <source>
        <dbReference type="Google" id="ProtNLM"/>
    </source>
</evidence>
<gene>
    <name evidence="2" type="ORF">EW145_g4034</name>
</gene>
<dbReference type="Proteomes" id="UP000308199">
    <property type="component" value="Unassembled WGS sequence"/>
</dbReference>
<organism evidence="2 3">
    <name type="scientific">Phellinidium pouzarii</name>
    <dbReference type="NCBI Taxonomy" id="167371"/>
    <lineage>
        <taxon>Eukaryota</taxon>
        <taxon>Fungi</taxon>
        <taxon>Dikarya</taxon>
        <taxon>Basidiomycota</taxon>
        <taxon>Agaricomycotina</taxon>
        <taxon>Agaricomycetes</taxon>
        <taxon>Hymenochaetales</taxon>
        <taxon>Hymenochaetaceae</taxon>
        <taxon>Phellinidium</taxon>
    </lineage>
</organism>
<dbReference type="GO" id="GO:0042144">
    <property type="term" value="P:vacuole fusion, non-autophagic"/>
    <property type="evidence" value="ECO:0007669"/>
    <property type="project" value="TreeGrafter"/>
</dbReference>
<dbReference type="EMBL" id="SGPK01000191">
    <property type="protein sequence ID" value="THH06517.1"/>
    <property type="molecule type" value="Genomic_DNA"/>
</dbReference>
<dbReference type="Gene3D" id="3.30.70.80">
    <property type="entry name" value="Peptidase S8 propeptide/proteinase inhibitor I9"/>
    <property type="match status" value="1"/>
</dbReference>
<accession>A0A4S4L5H0</accession>
<keyword evidence="3" id="KW-1185">Reference proteome</keyword>
<comment type="caution">
    <text evidence="2">The sequence shown here is derived from an EMBL/GenBank/DDBJ whole genome shotgun (WGS) entry which is preliminary data.</text>
</comment>
<name>A0A4S4L5H0_9AGAM</name>
<evidence type="ECO:0000256" key="1">
    <source>
        <dbReference type="ARBA" id="ARBA00038069"/>
    </source>
</evidence>
<dbReference type="InterPro" id="IPR052471">
    <property type="entry name" value="PBI_I9"/>
</dbReference>
<proteinExistence type="inferred from homology"/>
<dbReference type="SUPFAM" id="SSF54897">
    <property type="entry name" value="Protease propeptides/inhibitors"/>
    <property type="match status" value="1"/>
</dbReference>
<comment type="similarity">
    <text evidence="1">Belongs to the protease inhibitor I9 family.</text>
</comment>
<reference evidence="2 3" key="1">
    <citation type="submission" date="2019-02" db="EMBL/GenBank/DDBJ databases">
        <title>Genome sequencing of the rare red list fungi Phellinidium pouzarii.</title>
        <authorList>
            <person name="Buettner E."/>
            <person name="Kellner H."/>
        </authorList>
    </citation>
    <scope>NUCLEOTIDE SEQUENCE [LARGE SCALE GENOMIC DNA]</scope>
    <source>
        <strain evidence="2 3">DSM 108285</strain>
    </source>
</reference>
<dbReference type="PANTHER" id="PTHR28288">
    <property type="entry name" value="PROTEASE B INHIBITOR 2"/>
    <property type="match status" value="1"/>
</dbReference>